<dbReference type="PROSITE" id="PS51767">
    <property type="entry name" value="PEPTIDASE_A1"/>
    <property type="match status" value="1"/>
</dbReference>
<dbReference type="PANTHER" id="PTHR13683:SF265">
    <property type="entry name" value="PROTEIN ASPARTIC PROTEASE IN GUARD CELL 2"/>
    <property type="match status" value="1"/>
</dbReference>
<feature type="domain" description="Peptidase A1" evidence="8">
    <location>
        <begin position="133"/>
        <end position="470"/>
    </location>
</feature>
<evidence type="ECO:0000256" key="7">
    <source>
        <dbReference type="PIRSR" id="PIRSR601461-1"/>
    </source>
</evidence>
<dbReference type="GO" id="GO:0006508">
    <property type="term" value="P:proteolysis"/>
    <property type="evidence" value="ECO:0007669"/>
    <property type="project" value="UniProtKB-KW"/>
</dbReference>
<keyword evidence="2 9" id="KW-0645">Protease</keyword>
<evidence type="ECO:0000256" key="4">
    <source>
        <dbReference type="ARBA" id="ARBA00022750"/>
    </source>
</evidence>
<dbReference type="Pfam" id="PF14543">
    <property type="entry name" value="TAXi_N"/>
    <property type="match status" value="1"/>
</dbReference>
<dbReference type="FunFam" id="2.40.70.10:FF:000016">
    <property type="entry name" value="Probable aspartic protease At2g35615"/>
    <property type="match status" value="1"/>
</dbReference>
<evidence type="ECO:0000313" key="10">
    <source>
        <dbReference type="Proteomes" id="UP000623129"/>
    </source>
</evidence>
<keyword evidence="6" id="KW-0238">DNA-binding</keyword>
<evidence type="ECO:0000313" key="9">
    <source>
        <dbReference type="EMBL" id="KAF3322332.1"/>
    </source>
</evidence>
<comment type="caution">
    <text evidence="9">The sequence shown here is derived from an EMBL/GenBank/DDBJ whole genome shotgun (WGS) entry which is preliminary data.</text>
</comment>
<dbReference type="OrthoDB" id="2747330at2759"/>
<gene>
    <name evidence="9" type="ORF">FCM35_KLT13473</name>
</gene>
<proteinExistence type="inferred from homology"/>
<dbReference type="Pfam" id="PF14541">
    <property type="entry name" value="TAXi_C"/>
    <property type="match status" value="1"/>
</dbReference>
<accession>A0A833V3H7</accession>
<sequence length="474" mass="50437">MVINMIKIAISSIVFMVSLSSICGNTIKFQSLPAHELAYTIHELGTSHSSHLPSNSLHNRYKRALELVHRDKISIHGKQSYWHLFKERLNRDSKRVAGLYRRQKNNSNIGLLYELQDFGSAVVSGAEEGIGEYFVKIGIGNPPVDQYMVIDTGSDMTWVQCEPCTQCYHQADPIFDPAGSASFTRVSCGSVACGLLDQAGECGSGQCQYEVNYEDGSYTKGTLALETLKFGSTEVRNIAIGCGHHNLGLFAWASGLLGLGGGVMSLVRQLGGQTGGSFAYCLASPGSDSDGSLVFGRAAGTPAGAIWVPLVRNPLNPSFYYVGLVGLGVGGVRVMVSEEVFRLSENGDGGIILDTGTAVTRLPVPAYEALRDAFVGATVGFSRADGLSIFDTCYDLSGFGTVSVPTVSFFFSDGPELTLPAKNYLIPVDGNGTFCFAFAPSVSGLSILGNIQQKGIQISFDTVNGLVGFGPDTC</sequence>
<evidence type="ECO:0000256" key="2">
    <source>
        <dbReference type="ARBA" id="ARBA00022670"/>
    </source>
</evidence>
<feature type="active site" evidence="7">
    <location>
        <position position="151"/>
    </location>
</feature>
<keyword evidence="3" id="KW-0732">Signal</keyword>
<dbReference type="AlphaFoldDB" id="A0A833V3H7"/>
<evidence type="ECO:0000256" key="6">
    <source>
        <dbReference type="ARBA" id="ARBA00023125"/>
    </source>
</evidence>
<dbReference type="Proteomes" id="UP000623129">
    <property type="component" value="Unassembled WGS sequence"/>
</dbReference>
<dbReference type="GO" id="GO:0004190">
    <property type="term" value="F:aspartic-type endopeptidase activity"/>
    <property type="evidence" value="ECO:0007669"/>
    <property type="project" value="UniProtKB-KW"/>
</dbReference>
<keyword evidence="5" id="KW-0378">Hydrolase</keyword>
<organism evidence="9 10">
    <name type="scientific">Carex littledalei</name>
    <dbReference type="NCBI Taxonomy" id="544730"/>
    <lineage>
        <taxon>Eukaryota</taxon>
        <taxon>Viridiplantae</taxon>
        <taxon>Streptophyta</taxon>
        <taxon>Embryophyta</taxon>
        <taxon>Tracheophyta</taxon>
        <taxon>Spermatophyta</taxon>
        <taxon>Magnoliopsida</taxon>
        <taxon>Liliopsida</taxon>
        <taxon>Poales</taxon>
        <taxon>Cyperaceae</taxon>
        <taxon>Cyperoideae</taxon>
        <taxon>Cariceae</taxon>
        <taxon>Carex</taxon>
        <taxon>Carex subgen. Euthyceras</taxon>
    </lineage>
</organism>
<evidence type="ECO:0000259" key="8">
    <source>
        <dbReference type="PROSITE" id="PS51767"/>
    </source>
</evidence>
<feature type="active site" evidence="7">
    <location>
        <position position="354"/>
    </location>
</feature>
<evidence type="ECO:0000256" key="3">
    <source>
        <dbReference type="ARBA" id="ARBA00022729"/>
    </source>
</evidence>
<keyword evidence="4" id="KW-0064">Aspartyl protease</keyword>
<dbReference type="FunFam" id="2.40.70.10:FF:000010">
    <property type="entry name" value="Aspartyl protease family protein 2"/>
    <property type="match status" value="1"/>
</dbReference>
<reference evidence="9" key="1">
    <citation type="submission" date="2020-01" db="EMBL/GenBank/DDBJ databases">
        <title>Genome sequence of Kobresia littledalei, the first chromosome-level genome in the family Cyperaceae.</title>
        <authorList>
            <person name="Qu G."/>
        </authorList>
    </citation>
    <scope>NUCLEOTIDE SEQUENCE</scope>
    <source>
        <strain evidence="9">C.B.Clarke</strain>
        <tissue evidence="9">Leaf</tissue>
    </source>
</reference>
<dbReference type="InterPro" id="IPR021109">
    <property type="entry name" value="Peptidase_aspartic_dom_sf"/>
</dbReference>
<dbReference type="InterPro" id="IPR033121">
    <property type="entry name" value="PEPTIDASE_A1"/>
</dbReference>
<comment type="similarity">
    <text evidence="1">Belongs to the peptidase A1 family.</text>
</comment>
<name>A0A833V3H7_9POAL</name>
<evidence type="ECO:0000256" key="1">
    <source>
        <dbReference type="ARBA" id="ARBA00007447"/>
    </source>
</evidence>
<dbReference type="EMBL" id="SWLB01000025">
    <property type="protein sequence ID" value="KAF3322332.1"/>
    <property type="molecule type" value="Genomic_DNA"/>
</dbReference>
<dbReference type="GO" id="GO:0003677">
    <property type="term" value="F:DNA binding"/>
    <property type="evidence" value="ECO:0007669"/>
    <property type="project" value="UniProtKB-KW"/>
</dbReference>
<keyword evidence="10" id="KW-1185">Reference proteome</keyword>
<dbReference type="InterPro" id="IPR032799">
    <property type="entry name" value="TAXi_C"/>
</dbReference>
<protein>
    <submittedName>
        <fullName evidence="9">Protein ASPARTIC PROTEASE IN GUARD CELL 2-like protein</fullName>
    </submittedName>
</protein>
<dbReference type="PANTHER" id="PTHR13683">
    <property type="entry name" value="ASPARTYL PROTEASES"/>
    <property type="match status" value="1"/>
</dbReference>
<dbReference type="SUPFAM" id="SSF50630">
    <property type="entry name" value="Acid proteases"/>
    <property type="match status" value="1"/>
</dbReference>
<dbReference type="InterPro" id="IPR001461">
    <property type="entry name" value="Aspartic_peptidase_A1"/>
</dbReference>
<dbReference type="InterPro" id="IPR032861">
    <property type="entry name" value="TAXi_N"/>
</dbReference>
<dbReference type="Gene3D" id="2.40.70.10">
    <property type="entry name" value="Acid Proteases"/>
    <property type="match status" value="2"/>
</dbReference>
<evidence type="ECO:0000256" key="5">
    <source>
        <dbReference type="ARBA" id="ARBA00022801"/>
    </source>
</evidence>